<sequence length="37" mass="4074">MYMSTPSGRSLRQRKHRCRNEQLAVVVAGSAVAAREG</sequence>
<dbReference type="AlphaFoldDB" id="A0A0A9DFS0"/>
<proteinExistence type="predicted"/>
<name>A0A0A9DFS0_ARUDO</name>
<reference evidence="1" key="2">
    <citation type="journal article" date="2015" name="Data Brief">
        <title>Shoot transcriptome of the giant reed, Arundo donax.</title>
        <authorList>
            <person name="Barrero R.A."/>
            <person name="Guerrero F.D."/>
            <person name="Moolhuijzen P."/>
            <person name="Goolsby J.A."/>
            <person name="Tidwell J."/>
            <person name="Bellgard S.E."/>
            <person name="Bellgard M.I."/>
        </authorList>
    </citation>
    <scope>NUCLEOTIDE SEQUENCE</scope>
    <source>
        <tissue evidence="1">Shoot tissue taken approximately 20 cm above the soil surface</tissue>
    </source>
</reference>
<accession>A0A0A9DFS0</accession>
<organism evidence="1">
    <name type="scientific">Arundo donax</name>
    <name type="common">Giant reed</name>
    <name type="synonym">Donax arundinaceus</name>
    <dbReference type="NCBI Taxonomy" id="35708"/>
    <lineage>
        <taxon>Eukaryota</taxon>
        <taxon>Viridiplantae</taxon>
        <taxon>Streptophyta</taxon>
        <taxon>Embryophyta</taxon>
        <taxon>Tracheophyta</taxon>
        <taxon>Spermatophyta</taxon>
        <taxon>Magnoliopsida</taxon>
        <taxon>Liliopsida</taxon>
        <taxon>Poales</taxon>
        <taxon>Poaceae</taxon>
        <taxon>PACMAD clade</taxon>
        <taxon>Arundinoideae</taxon>
        <taxon>Arundineae</taxon>
        <taxon>Arundo</taxon>
    </lineage>
</organism>
<reference evidence="1" key="1">
    <citation type="submission" date="2014-09" db="EMBL/GenBank/DDBJ databases">
        <authorList>
            <person name="Magalhaes I.L.F."/>
            <person name="Oliveira U."/>
            <person name="Santos F.R."/>
            <person name="Vidigal T.H.D.A."/>
            <person name="Brescovit A.D."/>
            <person name="Santos A.J."/>
        </authorList>
    </citation>
    <scope>NUCLEOTIDE SEQUENCE</scope>
    <source>
        <tissue evidence="1">Shoot tissue taken approximately 20 cm above the soil surface</tissue>
    </source>
</reference>
<dbReference type="EMBL" id="GBRH01211239">
    <property type="protein sequence ID" value="JAD86656.1"/>
    <property type="molecule type" value="Transcribed_RNA"/>
</dbReference>
<protein>
    <submittedName>
        <fullName evidence="1">Uncharacterized protein</fullName>
    </submittedName>
</protein>
<evidence type="ECO:0000313" key="1">
    <source>
        <dbReference type="EMBL" id="JAD86656.1"/>
    </source>
</evidence>